<gene>
    <name evidence="1" type="ORF">D2965_05920</name>
</gene>
<evidence type="ECO:0000313" key="2">
    <source>
        <dbReference type="Proteomes" id="UP000277803"/>
    </source>
</evidence>
<proteinExistence type="predicted"/>
<name>A0A3A6WFQ3_9FIRM</name>
<evidence type="ECO:0000313" key="1">
    <source>
        <dbReference type="EMBL" id="RJY50396.1"/>
    </source>
</evidence>
<organism evidence="1 2">
    <name type="scientific">Veillonella atypica</name>
    <dbReference type="NCBI Taxonomy" id="39777"/>
    <lineage>
        <taxon>Bacteria</taxon>
        <taxon>Bacillati</taxon>
        <taxon>Bacillota</taxon>
        <taxon>Negativicutes</taxon>
        <taxon>Veillonellales</taxon>
        <taxon>Veillonellaceae</taxon>
        <taxon>Veillonella</taxon>
    </lineage>
</organism>
<dbReference type="Pfam" id="PF06995">
    <property type="entry name" value="Phage_P2_GpU"/>
    <property type="match status" value="1"/>
</dbReference>
<sequence length="205" mass="22189">MSNISLFSKLGSTAANYKKNLNSQGLKNLQNTQLGDVAYSRLSNLADKFGLGGYLPQRQLGSFGKIVFVASSHTVRTFDALARNINARTASHEIIGQKPILEFLGPDADDISFTMNFNKLLGVDPLKEIEEVAKMCREGQAEQLIINGKPFSEHKLLITSISAAMNTIDNRGNVLSASINVTLKEAPDIPKVVITPKQGGDTNAN</sequence>
<accession>A0A3A6WFQ3</accession>
<reference evidence="1 2" key="1">
    <citation type="submission" date="2018-09" db="EMBL/GenBank/DDBJ databases">
        <title>Genome sequence of Veillonella atypica isolated from periodontal Korean patients.</title>
        <authorList>
            <person name="Lee J.-H."/>
            <person name="Moon J.-H."/>
            <person name="Shin S.-Y."/>
        </authorList>
    </citation>
    <scope>NUCLEOTIDE SEQUENCE [LARGE SCALE GENOMIC DNA]</scope>
    <source>
        <strain evidence="1 2">KHUD_V1</strain>
    </source>
</reference>
<dbReference type="RefSeq" id="WP_119982613.1">
    <property type="nucleotide sequence ID" value="NZ_QXZZ01000028.1"/>
</dbReference>
<dbReference type="EMBL" id="QXZZ01000028">
    <property type="protein sequence ID" value="RJY50396.1"/>
    <property type="molecule type" value="Genomic_DNA"/>
</dbReference>
<protein>
    <submittedName>
        <fullName evidence="1">Phage tail protein</fullName>
    </submittedName>
</protein>
<dbReference type="InterPro" id="IPR009734">
    <property type="entry name" value="Myoviridae_GpU"/>
</dbReference>
<dbReference type="AlphaFoldDB" id="A0A3A6WFQ3"/>
<comment type="caution">
    <text evidence="1">The sequence shown here is derived from an EMBL/GenBank/DDBJ whole genome shotgun (WGS) entry which is preliminary data.</text>
</comment>
<dbReference type="Proteomes" id="UP000277803">
    <property type="component" value="Unassembled WGS sequence"/>
</dbReference>